<dbReference type="GO" id="GO:1990573">
    <property type="term" value="P:potassium ion import across plasma membrane"/>
    <property type="evidence" value="ECO:0007669"/>
    <property type="project" value="TreeGrafter"/>
</dbReference>
<dbReference type="Pfam" id="PF00122">
    <property type="entry name" value="E1-E2_ATPase"/>
    <property type="match status" value="1"/>
</dbReference>
<reference evidence="11" key="1">
    <citation type="journal article" date="2020" name="New Phytol.">
        <title>Comparative genomics reveals dynamic genome evolution in host specialist ectomycorrhizal fungi.</title>
        <authorList>
            <person name="Lofgren L.A."/>
            <person name="Nguyen N.H."/>
            <person name="Vilgalys R."/>
            <person name="Ruytinx J."/>
            <person name="Liao H.L."/>
            <person name="Branco S."/>
            <person name="Kuo A."/>
            <person name="LaButti K."/>
            <person name="Lipzen A."/>
            <person name="Andreopoulos W."/>
            <person name="Pangilinan J."/>
            <person name="Riley R."/>
            <person name="Hundley H."/>
            <person name="Na H."/>
            <person name="Barry K."/>
            <person name="Grigoriev I.V."/>
            <person name="Stajich J.E."/>
            <person name="Kennedy P.G."/>
        </authorList>
    </citation>
    <scope>NUCLEOTIDE SEQUENCE</scope>
    <source>
        <strain evidence="11">MN1</strain>
    </source>
</reference>
<evidence type="ECO:0000256" key="7">
    <source>
        <dbReference type="ARBA" id="ARBA00022989"/>
    </source>
</evidence>
<dbReference type="InterPro" id="IPR023298">
    <property type="entry name" value="ATPase_P-typ_TM_dom_sf"/>
</dbReference>
<dbReference type="SUPFAM" id="SSF81665">
    <property type="entry name" value="Calcium ATPase, transmembrane domain M"/>
    <property type="match status" value="1"/>
</dbReference>
<dbReference type="InterPro" id="IPR001757">
    <property type="entry name" value="P_typ_ATPase"/>
</dbReference>
<dbReference type="InterPro" id="IPR018303">
    <property type="entry name" value="ATPase_P-typ_P_site"/>
</dbReference>
<dbReference type="Gene3D" id="3.40.50.1000">
    <property type="entry name" value="HAD superfamily/HAD-like"/>
    <property type="match status" value="1"/>
</dbReference>
<name>A0A9P7JDZ3_9AGAM</name>
<dbReference type="GO" id="GO:0005524">
    <property type="term" value="F:ATP binding"/>
    <property type="evidence" value="ECO:0007669"/>
    <property type="project" value="UniProtKB-KW"/>
</dbReference>
<dbReference type="OrthoDB" id="158672at2759"/>
<comment type="subcellular location">
    <subcellularLocation>
        <location evidence="1">Cell membrane</location>
        <topology evidence="1">Multi-pass membrane protein</topology>
    </subcellularLocation>
</comment>
<dbReference type="GO" id="GO:0030007">
    <property type="term" value="P:intracellular potassium ion homeostasis"/>
    <property type="evidence" value="ECO:0007669"/>
    <property type="project" value="TreeGrafter"/>
</dbReference>
<evidence type="ECO:0000256" key="6">
    <source>
        <dbReference type="ARBA" id="ARBA00022967"/>
    </source>
</evidence>
<dbReference type="InterPro" id="IPR006068">
    <property type="entry name" value="ATPase_P-typ_cation-transptr_C"/>
</dbReference>
<feature type="transmembrane region" description="Helical" evidence="9">
    <location>
        <begin position="990"/>
        <end position="1008"/>
    </location>
</feature>
<feature type="transmembrane region" description="Helical" evidence="9">
    <location>
        <begin position="330"/>
        <end position="360"/>
    </location>
</feature>
<evidence type="ECO:0000256" key="9">
    <source>
        <dbReference type="SAM" id="Phobius"/>
    </source>
</evidence>
<dbReference type="SUPFAM" id="SSF56784">
    <property type="entry name" value="HAD-like"/>
    <property type="match status" value="1"/>
</dbReference>
<dbReference type="InterPro" id="IPR023214">
    <property type="entry name" value="HAD_sf"/>
</dbReference>
<proteinExistence type="predicted"/>
<evidence type="ECO:0000256" key="3">
    <source>
        <dbReference type="ARBA" id="ARBA00022692"/>
    </source>
</evidence>
<dbReference type="InterPro" id="IPR050510">
    <property type="entry name" value="Cation_transp_ATPase_P-type"/>
</dbReference>
<dbReference type="PANTHER" id="PTHR43294:SF21">
    <property type="entry name" value="CATION TRANSPORTING ATPASE"/>
    <property type="match status" value="1"/>
</dbReference>
<gene>
    <name evidence="11" type="ORF">BJ212DRAFT_1480627</name>
</gene>
<dbReference type="Gene3D" id="1.20.1110.10">
    <property type="entry name" value="Calcium-transporting ATPase, transmembrane domain"/>
    <property type="match status" value="1"/>
</dbReference>
<dbReference type="SMART" id="SM00831">
    <property type="entry name" value="Cation_ATPase_N"/>
    <property type="match status" value="1"/>
</dbReference>
<dbReference type="GO" id="GO:0005391">
    <property type="term" value="F:P-type sodium:potassium-exchanging transporter activity"/>
    <property type="evidence" value="ECO:0007669"/>
    <property type="project" value="TreeGrafter"/>
</dbReference>
<dbReference type="GO" id="GO:0005886">
    <property type="term" value="C:plasma membrane"/>
    <property type="evidence" value="ECO:0007669"/>
    <property type="project" value="UniProtKB-SubCell"/>
</dbReference>
<dbReference type="InterPro" id="IPR004014">
    <property type="entry name" value="ATPase_P-typ_cation-transptr_N"/>
</dbReference>
<dbReference type="RefSeq" id="XP_041193329.1">
    <property type="nucleotide sequence ID" value="XM_041340123.1"/>
</dbReference>
<dbReference type="AlphaFoldDB" id="A0A9P7JDZ3"/>
<dbReference type="PROSITE" id="PS00154">
    <property type="entry name" value="ATPASE_E1_E2"/>
    <property type="match status" value="1"/>
</dbReference>
<dbReference type="Gene3D" id="2.70.150.10">
    <property type="entry name" value="Calcium-transporting ATPase, cytoplasmic transduction domain A"/>
    <property type="match status" value="1"/>
</dbReference>
<sequence>MSGATPSPEPGAGKGYGIQIAYRTLSVRAEEKQSQTASKSPPDPADAIASIDAHLLSVDEVYTRYSSHPTVGLELAAVRRRENDGKNVISPPPTVYWKKTLNYVFGGFNFLMWIAFILTILCYKPLGPPEAFTLGVAVLLLLVIILSATFYALVDWNASRIMKSIKSLIAHEAVVIRDGNQQIIKASDIVVGDVAVLNAGDRVPADMRVVQASSDLRFDRSLLTGESEMVPGALDATSENALETRNLALTSTFVVQGTCHGVVFATGDRTVMGRLVKMSGETKFKLTTIQKEVWFFTKIISCLALFFFSLSILLYGVWLRTTYPGYDATASVAIVNSIGCLTAFVPQGLPICVALSLTVVARRMAKRQVLVKNLATIETLGCMSVLCSDKTGTLTEGKMMVENIAFLDDVFGVDEINERVTKASDPAVFSALKTLHQIARLCNGAKFDATTNHLPVRDRAIKGDPTDTALLRFSEALSIPELGVDASTLQQEYEKKFEIPFNSRNKWMLSVVSKVNTAEKNVESTWMFVKGAPDVLFPSCGSVLQSDGTVVKLTSKAKQTLATLQEDWSSEGQRVLMLKPIEEIKTGLQPNDMEDLMYSEMCDLTLVGLVGIRDPPRPDVLPSIGVIRRAGVRVFMVTGDFKLTALAIARQVGIITQHAVDTIQDVRAAASEKVSPKDYYLIKPSDDDPIRSLVLTGEDVASLTPFDWNVIVGQYTEIVFARTTPDQKMRIVEEIKARGDNTVGCDCGSDVAKEAAALILLKNDFASIPVAIEMGRLVFDNLKKVTLYLMPAGSYSEFMAVLAYVLMGMQLPMNSYQQVCYCITNDVIMSISLMYEQPEWDLMRRKPRNARTDRLTDWRLFFHVYLFYGLMLWPCAMAMWFLYMSQHGFRFYDVILAFNNWGANQPLLTLEQLTELVYVGESIYYVTVAIGQYGTLLSVRNRRVSILQSNPLWGPRRNLLVLVGMTGTILICIVNLYGAGFQRVFYMRPIPGMFWGLPFTFALGILLVDETRKAIVRRYPKSFVAWMAW</sequence>
<keyword evidence="2" id="KW-1003">Cell membrane</keyword>
<evidence type="ECO:0000313" key="12">
    <source>
        <dbReference type="Proteomes" id="UP000807769"/>
    </source>
</evidence>
<feature type="domain" description="Cation-transporting P-type ATPase N-terminal" evidence="10">
    <location>
        <begin position="52"/>
        <end position="124"/>
    </location>
</feature>
<organism evidence="11 12">
    <name type="scientific">Suillus subaureus</name>
    <dbReference type="NCBI Taxonomy" id="48587"/>
    <lineage>
        <taxon>Eukaryota</taxon>
        <taxon>Fungi</taxon>
        <taxon>Dikarya</taxon>
        <taxon>Basidiomycota</taxon>
        <taxon>Agaricomycotina</taxon>
        <taxon>Agaricomycetes</taxon>
        <taxon>Agaricomycetidae</taxon>
        <taxon>Boletales</taxon>
        <taxon>Suillineae</taxon>
        <taxon>Suillaceae</taxon>
        <taxon>Suillus</taxon>
    </lineage>
</organism>
<dbReference type="InterPro" id="IPR059000">
    <property type="entry name" value="ATPase_P-type_domA"/>
</dbReference>
<evidence type="ECO:0000256" key="1">
    <source>
        <dbReference type="ARBA" id="ARBA00004651"/>
    </source>
</evidence>
<dbReference type="InterPro" id="IPR023299">
    <property type="entry name" value="ATPase_P-typ_cyto_dom_N"/>
</dbReference>
<feature type="transmembrane region" description="Helical" evidence="9">
    <location>
        <begin position="922"/>
        <end position="939"/>
    </location>
</feature>
<evidence type="ECO:0000256" key="8">
    <source>
        <dbReference type="ARBA" id="ARBA00023136"/>
    </source>
</evidence>
<dbReference type="GO" id="GO:0006883">
    <property type="term" value="P:intracellular sodium ion homeostasis"/>
    <property type="evidence" value="ECO:0007669"/>
    <property type="project" value="TreeGrafter"/>
</dbReference>
<keyword evidence="7 9" id="KW-1133">Transmembrane helix</keyword>
<accession>A0A9P7JDZ3</accession>
<keyword evidence="5" id="KW-0067">ATP-binding</keyword>
<comment type="caution">
    <text evidence="11">The sequence shown here is derived from an EMBL/GenBank/DDBJ whole genome shotgun (WGS) entry which is preliminary data.</text>
</comment>
<feature type="transmembrane region" description="Helical" evidence="9">
    <location>
        <begin position="132"/>
        <end position="154"/>
    </location>
</feature>
<evidence type="ECO:0000259" key="10">
    <source>
        <dbReference type="SMART" id="SM00831"/>
    </source>
</evidence>
<keyword evidence="6" id="KW-1278">Translocase</keyword>
<feature type="transmembrane region" description="Helical" evidence="9">
    <location>
        <begin position="860"/>
        <end position="883"/>
    </location>
</feature>
<feature type="transmembrane region" description="Helical" evidence="9">
    <location>
        <begin position="293"/>
        <end position="318"/>
    </location>
</feature>
<keyword evidence="8 9" id="KW-0472">Membrane</keyword>
<dbReference type="PANTHER" id="PTHR43294">
    <property type="entry name" value="SODIUM/POTASSIUM-TRANSPORTING ATPASE SUBUNIT ALPHA"/>
    <property type="match status" value="1"/>
</dbReference>
<keyword evidence="12" id="KW-1185">Reference proteome</keyword>
<dbReference type="SUPFAM" id="SSF81653">
    <property type="entry name" value="Calcium ATPase, transduction domain A"/>
    <property type="match status" value="1"/>
</dbReference>
<dbReference type="InterPro" id="IPR008250">
    <property type="entry name" value="ATPase_P-typ_transduc_dom_A_sf"/>
</dbReference>
<dbReference type="Proteomes" id="UP000807769">
    <property type="component" value="Unassembled WGS sequence"/>
</dbReference>
<dbReference type="EMBL" id="JABBWG010000015">
    <property type="protein sequence ID" value="KAG1816769.1"/>
    <property type="molecule type" value="Genomic_DNA"/>
</dbReference>
<dbReference type="SUPFAM" id="SSF81660">
    <property type="entry name" value="Metal cation-transporting ATPase, ATP-binding domain N"/>
    <property type="match status" value="1"/>
</dbReference>
<dbReference type="PRINTS" id="PR00119">
    <property type="entry name" value="CATATPASE"/>
</dbReference>
<keyword evidence="3 9" id="KW-0812">Transmembrane</keyword>
<feature type="transmembrane region" description="Helical" evidence="9">
    <location>
        <begin position="103"/>
        <end position="126"/>
    </location>
</feature>
<dbReference type="GO" id="GO:0016887">
    <property type="term" value="F:ATP hydrolysis activity"/>
    <property type="evidence" value="ECO:0007669"/>
    <property type="project" value="InterPro"/>
</dbReference>
<evidence type="ECO:0000256" key="5">
    <source>
        <dbReference type="ARBA" id="ARBA00022840"/>
    </source>
</evidence>
<evidence type="ECO:0000313" key="11">
    <source>
        <dbReference type="EMBL" id="KAG1816769.1"/>
    </source>
</evidence>
<dbReference type="GeneID" id="64634139"/>
<dbReference type="Pfam" id="PF13246">
    <property type="entry name" value="Cation_ATPase"/>
    <property type="match status" value="1"/>
</dbReference>
<dbReference type="Gene3D" id="3.40.1110.10">
    <property type="entry name" value="Calcium-transporting ATPase, cytoplasmic domain N"/>
    <property type="match status" value="1"/>
</dbReference>
<evidence type="ECO:0000256" key="2">
    <source>
        <dbReference type="ARBA" id="ARBA00022475"/>
    </source>
</evidence>
<dbReference type="InterPro" id="IPR036412">
    <property type="entry name" value="HAD-like_sf"/>
</dbReference>
<evidence type="ECO:0000256" key="4">
    <source>
        <dbReference type="ARBA" id="ARBA00022741"/>
    </source>
</evidence>
<dbReference type="FunFam" id="3.40.50.1000:FF:000001">
    <property type="entry name" value="Phospholipid-transporting ATPase IC"/>
    <property type="match status" value="1"/>
</dbReference>
<protein>
    <recommendedName>
        <fullName evidence="10">Cation-transporting P-type ATPase N-terminal domain-containing protein</fullName>
    </recommendedName>
</protein>
<dbReference type="PRINTS" id="PR00121">
    <property type="entry name" value="NAKATPASE"/>
</dbReference>
<dbReference type="GO" id="GO:0036376">
    <property type="term" value="P:sodium ion export across plasma membrane"/>
    <property type="evidence" value="ECO:0007669"/>
    <property type="project" value="TreeGrafter"/>
</dbReference>
<dbReference type="NCBIfam" id="TIGR01494">
    <property type="entry name" value="ATPase_P-type"/>
    <property type="match status" value="1"/>
</dbReference>
<dbReference type="Pfam" id="PF00689">
    <property type="entry name" value="Cation_ATPase_C"/>
    <property type="match status" value="1"/>
</dbReference>
<dbReference type="Pfam" id="PF00690">
    <property type="entry name" value="Cation_ATPase_N"/>
    <property type="match status" value="1"/>
</dbReference>
<dbReference type="GO" id="GO:1902600">
    <property type="term" value="P:proton transmembrane transport"/>
    <property type="evidence" value="ECO:0007669"/>
    <property type="project" value="TreeGrafter"/>
</dbReference>
<feature type="transmembrane region" description="Helical" evidence="9">
    <location>
        <begin position="959"/>
        <end position="978"/>
    </location>
</feature>
<keyword evidence="4" id="KW-0547">Nucleotide-binding</keyword>